<sequence length="535" mass="60561">MKKKYLSIPTLVLASSMALSSCSTAIFKRNNQTYSKFTEILKDPQNPDTSAKQVVYMSWKQNDIRQAAAALDAKKNNTQQPYQNFFSYAYGDYGTNNTPMLNNDADLLFRLFYEQTFISVLGSIVMPSIQYSSNLSNYLEHNKKEDWTSKLFGVETDKIASQKAFYQAFSNTLLTGNQENNYIFTPIDFKFHFEKLTPQLVSDNKIYDVRAYNNKYKLNAAEIQDANIFKTSNYLTKLYAIKDINITFGFYSVGLDNTVAPDRSAYITSKEDARFTALANKFNEVYKNKLEAPVFNLKLKDLGLIVRYNIVKKTTSSNNESNNATASSNTTTVNPTDYLIQPSSIDSIIPLSLLSSNDLVYKSGDLKDQKVGFKKEWTDKLVDLTKILSPEEYNDNTKNTNNFVNQSNNIKAATGSFFNLISKTHFNVIDQDYVIDNNYLGANLFNYYSWYFDKLSLLDKYTKIDLTIPKNDKEILDLSKSKENSSSDMDNNSSTNNMMNSDMMTDASNDSGVMTDSMNSNQPANDSSSSTPAAM</sequence>
<gene>
    <name evidence="3" type="ORF">LNO68_00115</name>
</gene>
<feature type="region of interest" description="Disordered" evidence="1">
    <location>
        <begin position="479"/>
        <end position="535"/>
    </location>
</feature>
<accession>A0ABT5GB34</accession>
<evidence type="ECO:0008006" key="5">
    <source>
        <dbReference type="Google" id="ProtNLM"/>
    </source>
</evidence>
<protein>
    <recommendedName>
        <fullName evidence="5">Lipoprotein</fullName>
    </recommendedName>
</protein>
<evidence type="ECO:0000256" key="1">
    <source>
        <dbReference type="SAM" id="MobiDB-lite"/>
    </source>
</evidence>
<evidence type="ECO:0000313" key="3">
    <source>
        <dbReference type="EMBL" id="MDC4181596.1"/>
    </source>
</evidence>
<feature type="compositionally biased region" description="Low complexity" evidence="1">
    <location>
        <begin position="486"/>
        <end position="511"/>
    </location>
</feature>
<evidence type="ECO:0000313" key="4">
    <source>
        <dbReference type="Proteomes" id="UP001220940"/>
    </source>
</evidence>
<dbReference type="PROSITE" id="PS51257">
    <property type="entry name" value="PROKAR_LIPOPROTEIN"/>
    <property type="match status" value="1"/>
</dbReference>
<reference evidence="3" key="1">
    <citation type="submission" date="2021-11" db="EMBL/GenBank/DDBJ databases">
        <title>Description of Mycoplasma bradburyaesp. nov.from sea birds: a tribute to a great mycoplasmologist.</title>
        <authorList>
            <person name="Ramirez A.S."/>
            <person name="Poveda C."/>
            <person name="Suarez-Perez A."/>
            <person name="Rosales R.S."/>
            <person name="Dijkman R."/>
            <person name="Feberwee A."/>
            <person name="Spergser J."/>
            <person name="Szostak M.P."/>
            <person name="Ressel L."/>
            <person name="Calabuig P."/>
            <person name="Catania S."/>
            <person name="Gobbo F."/>
            <person name="Timofte D."/>
            <person name="Poveda J.B."/>
        </authorList>
    </citation>
    <scope>NUCLEOTIDE SEQUENCE [LARGE SCALE GENOMIC DNA]</scope>
    <source>
        <strain evidence="3">T158</strain>
    </source>
</reference>
<keyword evidence="2" id="KW-0732">Signal</keyword>
<organism evidence="3 4">
    <name type="scientific">Mycoplasma bradburyae</name>
    <dbReference type="NCBI Taxonomy" id="2963128"/>
    <lineage>
        <taxon>Bacteria</taxon>
        <taxon>Bacillati</taxon>
        <taxon>Mycoplasmatota</taxon>
        <taxon>Mollicutes</taxon>
        <taxon>Mycoplasmataceae</taxon>
        <taxon>Mycoplasma</taxon>
    </lineage>
</organism>
<dbReference type="EMBL" id="JAJHZM010000001">
    <property type="protein sequence ID" value="MDC4181596.1"/>
    <property type="molecule type" value="Genomic_DNA"/>
</dbReference>
<comment type="caution">
    <text evidence="3">The sequence shown here is derived from an EMBL/GenBank/DDBJ whole genome shotgun (WGS) entry which is preliminary data.</text>
</comment>
<dbReference type="RefSeq" id="WP_255034507.1">
    <property type="nucleotide sequence ID" value="NZ_CP101414.1"/>
</dbReference>
<dbReference type="Proteomes" id="UP001220940">
    <property type="component" value="Unassembled WGS sequence"/>
</dbReference>
<proteinExistence type="predicted"/>
<feature type="chain" id="PRO_5046271759" description="Lipoprotein" evidence="2">
    <location>
        <begin position="26"/>
        <end position="535"/>
    </location>
</feature>
<feature type="compositionally biased region" description="Polar residues" evidence="1">
    <location>
        <begin position="512"/>
        <end position="535"/>
    </location>
</feature>
<name>A0ABT5GB34_9MOLU</name>
<evidence type="ECO:0000256" key="2">
    <source>
        <dbReference type="SAM" id="SignalP"/>
    </source>
</evidence>
<keyword evidence="4" id="KW-1185">Reference proteome</keyword>
<feature type="signal peptide" evidence="2">
    <location>
        <begin position="1"/>
        <end position="25"/>
    </location>
</feature>